<dbReference type="GO" id="GO:0005524">
    <property type="term" value="F:ATP binding"/>
    <property type="evidence" value="ECO:0007669"/>
    <property type="project" value="UniProtKB-UniRule"/>
</dbReference>
<evidence type="ECO:0000259" key="13">
    <source>
        <dbReference type="Pfam" id="PF08264"/>
    </source>
</evidence>
<comment type="subcellular location">
    <subcellularLocation>
        <location evidence="10">Cytoplasm</location>
    </subcellularLocation>
</comment>
<dbReference type="CDD" id="cd00818">
    <property type="entry name" value="IleRS_core"/>
    <property type="match status" value="1"/>
</dbReference>
<dbReference type="InterPro" id="IPR009080">
    <property type="entry name" value="tRNAsynth_Ia_anticodon-bd"/>
</dbReference>
<dbReference type="EMBL" id="DXAQ01000050">
    <property type="protein sequence ID" value="HIZ88971.1"/>
    <property type="molecule type" value="Genomic_DNA"/>
</dbReference>
<dbReference type="HAMAP" id="MF_02002">
    <property type="entry name" value="Ile_tRNA_synth_type1"/>
    <property type="match status" value="1"/>
</dbReference>
<dbReference type="GO" id="GO:0002161">
    <property type="term" value="F:aminoacyl-tRNA deacylase activity"/>
    <property type="evidence" value="ECO:0007669"/>
    <property type="project" value="InterPro"/>
</dbReference>
<dbReference type="Gene3D" id="1.10.730.20">
    <property type="match status" value="1"/>
</dbReference>
<comment type="function">
    <text evidence="8 10">Catalyzes the attachment of isoleucine to tRNA(Ile). As IleRS can inadvertently accommodate and process structurally similar amino acids such as valine, to avoid such errors it has two additional distinct tRNA(Ile)-dependent editing activities. One activity is designated as 'pretransfer' editing and involves the hydrolysis of activated Val-AMP. The other activity is designated 'posttransfer' editing and involves deacylation of mischarged Val-tRNA(Ile).</text>
</comment>
<dbReference type="GO" id="GO:0005829">
    <property type="term" value="C:cytosol"/>
    <property type="evidence" value="ECO:0007669"/>
    <property type="project" value="TreeGrafter"/>
</dbReference>
<keyword evidence="10" id="KW-0479">Metal-binding</keyword>
<evidence type="ECO:0000256" key="3">
    <source>
        <dbReference type="ARBA" id="ARBA00022598"/>
    </source>
</evidence>
<evidence type="ECO:0000313" key="14">
    <source>
        <dbReference type="EMBL" id="HIZ88971.1"/>
    </source>
</evidence>
<dbReference type="InterPro" id="IPR014729">
    <property type="entry name" value="Rossmann-like_a/b/a_fold"/>
</dbReference>
<dbReference type="AlphaFoldDB" id="A0A9D2KBC5"/>
<feature type="domain" description="Aminoacyl-tRNA synthetase class Ia" evidence="11">
    <location>
        <begin position="28"/>
        <end position="649"/>
    </location>
</feature>
<evidence type="ECO:0000256" key="8">
    <source>
        <dbReference type="ARBA" id="ARBA00025217"/>
    </source>
</evidence>
<organism evidence="14 15">
    <name type="scientific">Candidatus Mucispirillum faecigallinarum</name>
    <dbReference type="NCBI Taxonomy" id="2838699"/>
    <lineage>
        <taxon>Bacteria</taxon>
        <taxon>Pseudomonadati</taxon>
        <taxon>Deferribacterota</taxon>
        <taxon>Deferribacteres</taxon>
        <taxon>Deferribacterales</taxon>
        <taxon>Mucispirillaceae</taxon>
        <taxon>Mucispirillum</taxon>
    </lineage>
</organism>
<comment type="catalytic activity">
    <reaction evidence="9 10">
        <text>tRNA(Ile) + L-isoleucine + ATP = L-isoleucyl-tRNA(Ile) + AMP + diphosphate</text>
        <dbReference type="Rhea" id="RHEA:11060"/>
        <dbReference type="Rhea" id="RHEA-COMP:9666"/>
        <dbReference type="Rhea" id="RHEA-COMP:9695"/>
        <dbReference type="ChEBI" id="CHEBI:30616"/>
        <dbReference type="ChEBI" id="CHEBI:33019"/>
        <dbReference type="ChEBI" id="CHEBI:58045"/>
        <dbReference type="ChEBI" id="CHEBI:78442"/>
        <dbReference type="ChEBI" id="CHEBI:78528"/>
        <dbReference type="ChEBI" id="CHEBI:456215"/>
        <dbReference type="EC" id="6.1.1.5"/>
    </reaction>
</comment>
<feature type="domain" description="Methionyl/Valyl/Leucyl/Isoleucyl-tRNA synthetase anticodon-binding" evidence="13">
    <location>
        <begin position="693"/>
        <end position="846"/>
    </location>
</feature>
<dbReference type="Gene3D" id="3.40.50.620">
    <property type="entry name" value="HUPs"/>
    <property type="match status" value="2"/>
</dbReference>
<dbReference type="InterPro" id="IPR013155">
    <property type="entry name" value="M/V/L/I-tRNA-synth_anticd-bd"/>
</dbReference>
<evidence type="ECO:0000256" key="4">
    <source>
        <dbReference type="ARBA" id="ARBA00022741"/>
    </source>
</evidence>
<dbReference type="GO" id="GO:0008270">
    <property type="term" value="F:zinc ion binding"/>
    <property type="evidence" value="ECO:0007669"/>
    <property type="project" value="UniProtKB-UniRule"/>
</dbReference>
<feature type="domain" description="Zinc finger FPG/IleRS-type" evidence="12">
    <location>
        <begin position="900"/>
        <end position="926"/>
    </location>
</feature>
<name>A0A9D2KBC5_9BACT</name>
<dbReference type="NCBIfam" id="TIGR00392">
    <property type="entry name" value="ileS"/>
    <property type="match status" value="1"/>
</dbReference>
<gene>
    <name evidence="10 14" type="primary">ileS</name>
    <name evidence="14" type="ORF">H9804_03420</name>
</gene>
<feature type="binding site" evidence="10">
    <location>
        <position position="904"/>
    </location>
    <ligand>
        <name>Zn(2+)</name>
        <dbReference type="ChEBI" id="CHEBI:29105"/>
    </ligand>
</feature>
<comment type="subunit">
    <text evidence="10">Monomer.</text>
</comment>
<dbReference type="Pfam" id="PF00133">
    <property type="entry name" value="tRNA-synt_1"/>
    <property type="match status" value="1"/>
</dbReference>
<feature type="binding site" evidence="10">
    <location>
        <position position="924"/>
    </location>
    <ligand>
        <name>Zn(2+)</name>
        <dbReference type="ChEBI" id="CHEBI:29105"/>
    </ligand>
</feature>
<dbReference type="CDD" id="cd07960">
    <property type="entry name" value="Anticodon_Ia_Ile_BEm"/>
    <property type="match status" value="1"/>
</dbReference>
<feature type="short sequence motif" description="'KMSKS' region" evidence="10">
    <location>
        <begin position="610"/>
        <end position="614"/>
    </location>
</feature>
<dbReference type="PRINTS" id="PR00984">
    <property type="entry name" value="TRNASYNTHILE"/>
</dbReference>
<dbReference type="Pfam" id="PF06827">
    <property type="entry name" value="zf-FPG_IleRS"/>
    <property type="match status" value="1"/>
</dbReference>
<dbReference type="GO" id="GO:0000049">
    <property type="term" value="F:tRNA binding"/>
    <property type="evidence" value="ECO:0007669"/>
    <property type="project" value="InterPro"/>
</dbReference>
<dbReference type="SUPFAM" id="SSF52374">
    <property type="entry name" value="Nucleotidylyl transferase"/>
    <property type="match status" value="1"/>
</dbReference>
<dbReference type="InterPro" id="IPR033708">
    <property type="entry name" value="Anticodon_Ile_BEm"/>
</dbReference>
<comment type="similarity">
    <text evidence="1 10">Belongs to the class-I aminoacyl-tRNA synthetase family. IleS type 1 subfamily.</text>
</comment>
<keyword evidence="10" id="KW-0862">Zinc</keyword>
<dbReference type="PROSITE" id="PS00178">
    <property type="entry name" value="AA_TRNA_LIGASE_I"/>
    <property type="match status" value="1"/>
</dbReference>
<comment type="domain">
    <text evidence="10">IleRS has two distinct active sites: one for aminoacylation and one for editing. The misactivated valine is translocated from the active site to the editing site, which sterically excludes the correctly activated isoleucine. The single editing site contains two valyl binding pockets, one specific for each substrate (Val-AMP or Val-tRNA(Ile)).</text>
</comment>
<feature type="binding site" evidence="10">
    <location>
        <position position="901"/>
    </location>
    <ligand>
        <name>Zn(2+)</name>
        <dbReference type="ChEBI" id="CHEBI:29105"/>
    </ligand>
</feature>
<evidence type="ECO:0000256" key="9">
    <source>
        <dbReference type="ARBA" id="ARBA00048359"/>
    </source>
</evidence>
<protein>
    <recommendedName>
        <fullName evidence="10">Isoleucine--tRNA ligase</fullName>
        <ecNumber evidence="10">6.1.1.5</ecNumber>
    </recommendedName>
    <alternativeName>
        <fullName evidence="10">Isoleucyl-tRNA synthetase</fullName>
        <shortName evidence="10">IleRS</shortName>
    </alternativeName>
</protein>
<dbReference type="EC" id="6.1.1.5" evidence="10"/>
<reference evidence="14" key="1">
    <citation type="journal article" date="2021" name="PeerJ">
        <title>Extensive microbial diversity within the chicken gut microbiome revealed by metagenomics and culture.</title>
        <authorList>
            <person name="Gilroy R."/>
            <person name="Ravi A."/>
            <person name="Getino M."/>
            <person name="Pursley I."/>
            <person name="Horton D.L."/>
            <person name="Alikhan N.F."/>
            <person name="Baker D."/>
            <person name="Gharbi K."/>
            <person name="Hall N."/>
            <person name="Watson M."/>
            <person name="Adriaenssens E.M."/>
            <person name="Foster-Nyarko E."/>
            <person name="Jarju S."/>
            <person name="Secka A."/>
            <person name="Antonio M."/>
            <person name="Oren A."/>
            <person name="Chaudhuri R.R."/>
            <person name="La Ragione R."/>
            <person name="Hildebrand F."/>
            <person name="Pallen M.J."/>
        </authorList>
    </citation>
    <scope>NUCLEOTIDE SEQUENCE</scope>
    <source>
        <strain evidence="14">ChiW4-1371</strain>
    </source>
</reference>
<keyword evidence="3 10" id="KW-0436">Ligase</keyword>
<evidence type="ECO:0000256" key="7">
    <source>
        <dbReference type="ARBA" id="ARBA00023146"/>
    </source>
</evidence>
<dbReference type="InterPro" id="IPR002300">
    <property type="entry name" value="aa-tRNA-synth_Ia"/>
</dbReference>
<dbReference type="SUPFAM" id="SSF50677">
    <property type="entry name" value="ValRS/IleRS/LeuRS editing domain"/>
    <property type="match status" value="1"/>
</dbReference>
<feature type="binding site" evidence="10">
    <location>
        <position position="921"/>
    </location>
    <ligand>
        <name>Zn(2+)</name>
        <dbReference type="ChEBI" id="CHEBI:29105"/>
    </ligand>
</feature>
<keyword evidence="6 10" id="KW-0648">Protein biosynthesis</keyword>
<keyword evidence="5 10" id="KW-0067">ATP-binding</keyword>
<dbReference type="Pfam" id="PF08264">
    <property type="entry name" value="Anticodon_1"/>
    <property type="match status" value="1"/>
</dbReference>
<keyword evidence="4 10" id="KW-0547">Nucleotide-binding</keyword>
<sequence>MTDYKNTLNLPKTEFPMKANLAEQEPKRLKHWEDNNVYNKIQESRNGCPEYILHDGPPYANGNIHIGTALNKILKDFIIKIKTGQGFRSPYVPGWDCHGLPIELKVDQELGEKKKDMTVAQIRKVCRNYAGKYIDIQRTDFKRLGVFGVWDKPYITMDFEYEATTLAELYKCYKKGEVYKGSKPVYWCHSCVTALAEAEVEYADHTSTSVFVKFPLDDEAKSKLGVTGNVSAVIWTTTPWTLPANVAIAVNADYEYSIIKINDADNKNLSSGEYIIVAKEMLDKLTDTFKIKSYDEVKVIKGSELEKLNARHPFYDRNSLIVTADYVTLDAGTGLVHTAPGHGQDDYETGLRYGLEILSPVDDNGILRNVGIFDGMHINKANKEIVAYMQEHGSLLAQNDISHSYPHCWRCKKPVIFRATPQWFISMSANGLRERTLDAIKNKVKWIPSWGQNRIQSMVENRPDWCISRQRLWGVPIAFITCHDCGEVIFNDDIEKTTVEAFKKEGADAWFEHDEAYFLNGITKCPKCGSTHLKKEKDILDVWFDSGTSHAAVCEKRPELGKRANMYLEGSDQHRGWFQSSILESMATRGVPPFDEVLTHGFVVDGSGRKMSKSLGNTIAPMDIINKYGTEILRLWVAAEDYTEDVRISEDIIKRITESYRKIRNTARYILGNLNDFDPDKDMLEYDKLMELDKNILGRWQQVKAKIYDAYNTYQFHGFYHGFLNFCINDLSSFYLDIIKDRAYSSKNHSYERRSAQTAMFTLIKEIAIVINPVLSFTADEIWEYMPKWNNKKEFVFEEFFPKVEDYKIDYKWGIITNVRKEVNKALEIARADKVIGHPLDAEVIISVNEDMAKHLNVDEGLEKMFIVSKAVVVTGELEKPYISEDGTVKVLVQPCNAPKCARCWTHSDTVGKDETHPEVCARCAEALK</sequence>
<keyword evidence="2 10" id="KW-0963">Cytoplasm</keyword>
<evidence type="ECO:0000259" key="12">
    <source>
        <dbReference type="Pfam" id="PF06827"/>
    </source>
</evidence>
<keyword evidence="7 10" id="KW-0030">Aminoacyl-tRNA synthetase</keyword>
<feature type="binding site" evidence="10">
    <location>
        <position position="569"/>
    </location>
    <ligand>
        <name>L-isoleucyl-5'-AMP</name>
        <dbReference type="ChEBI" id="CHEBI:178002"/>
    </ligand>
</feature>
<evidence type="ECO:0000256" key="2">
    <source>
        <dbReference type="ARBA" id="ARBA00022490"/>
    </source>
</evidence>
<evidence type="ECO:0000256" key="10">
    <source>
        <dbReference type="HAMAP-Rule" id="MF_02002"/>
    </source>
</evidence>
<evidence type="ECO:0000256" key="5">
    <source>
        <dbReference type="ARBA" id="ARBA00022840"/>
    </source>
</evidence>
<feature type="short sequence motif" description="'HIGH' region" evidence="10">
    <location>
        <begin position="58"/>
        <end position="68"/>
    </location>
</feature>
<dbReference type="InterPro" id="IPR009008">
    <property type="entry name" value="Val/Leu/Ile-tRNA-synth_edit"/>
</dbReference>
<dbReference type="Gene3D" id="1.10.10.830">
    <property type="entry name" value="Ile-tRNA synthetase CP2 domain-like"/>
    <property type="match status" value="1"/>
</dbReference>
<dbReference type="Proteomes" id="UP000824176">
    <property type="component" value="Unassembled WGS sequence"/>
</dbReference>
<reference evidence="14" key="2">
    <citation type="submission" date="2021-04" db="EMBL/GenBank/DDBJ databases">
        <authorList>
            <person name="Gilroy R."/>
        </authorList>
    </citation>
    <scope>NUCLEOTIDE SEQUENCE</scope>
    <source>
        <strain evidence="14">ChiW4-1371</strain>
    </source>
</reference>
<evidence type="ECO:0000256" key="6">
    <source>
        <dbReference type="ARBA" id="ARBA00022917"/>
    </source>
</evidence>
<dbReference type="GO" id="GO:0004822">
    <property type="term" value="F:isoleucine-tRNA ligase activity"/>
    <property type="evidence" value="ECO:0007669"/>
    <property type="project" value="UniProtKB-UniRule"/>
</dbReference>
<dbReference type="InterPro" id="IPR050081">
    <property type="entry name" value="Ile-tRNA_ligase"/>
</dbReference>
<dbReference type="InterPro" id="IPR010663">
    <property type="entry name" value="Znf_FPG/IleRS"/>
</dbReference>
<dbReference type="InterPro" id="IPR002301">
    <property type="entry name" value="Ile-tRNA-ligase"/>
</dbReference>
<dbReference type="InterPro" id="IPR001412">
    <property type="entry name" value="aa-tRNA-synth_I_CS"/>
</dbReference>
<evidence type="ECO:0000313" key="15">
    <source>
        <dbReference type="Proteomes" id="UP000824176"/>
    </source>
</evidence>
<evidence type="ECO:0000259" key="11">
    <source>
        <dbReference type="Pfam" id="PF00133"/>
    </source>
</evidence>
<feature type="binding site" evidence="10">
    <location>
        <position position="613"/>
    </location>
    <ligand>
        <name>ATP</name>
        <dbReference type="ChEBI" id="CHEBI:30616"/>
    </ligand>
</feature>
<dbReference type="InterPro" id="IPR023585">
    <property type="entry name" value="Ile-tRNA-ligase_type1"/>
</dbReference>
<dbReference type="FunFam" id="3.40.50.620:FF:000152">
    <property type="entry name" value="Isoleucine--tRNA ligase"/>
    <property type="match status" value="1"/>
</dbReference>
<comment type="caution">
    <text evidence="14">The sequence shown here is derived from an EMBL/GenBank/DDBJ whole genome shotgun (WGS) entry which is preliminary data.</text>
</comment>
<dbReference type="PANTHER" id="PTHR42765:SF1">
    <property type="entry name" value="ISOLEUCINE--TRNA LIGASE, MITOCHONDRIAL"/>
    <property type="match status" value="1"/>
</dbReference>
<dbReference type="SUPFAM" id="SSF47323">
    <property type="entry name" value="Anticodon-binding domain of a subclass of class I aminoacyl-tRNA synthetases"/>
    <property type="match status" value="1"/>
</dbReference>
<comment type="cofactor">
    <cofactor evidence="10">
        <name>Zn(2+)</name>
        <dbReference type="ChEBI" id="CHEBI:29105"/>
    </cofactor>
    <text evidence="10">Binds 1 zinc ion per subunit.</text>
</comment>
<proteinExistence type="inferred from homology"/>
<accession>A0A9D2KBC5</accession>
<dbReference type="PANTHER" id="PTHR42765">
    <property type="entry name" value="SOLEUCYL-TRNA SYNTHETASE"/>
    <property type="match status" value="1"/>
</dbReference>
<evidence type="ECO:0000256" key="1">
    <source>
        <dbReference type="ARBA" id="ARBA00006887"/>
    </source>
</evidence>
<dbReference type="GO" id="GO:0006428">
    <property type="term" value="P:isoleucyl-tRNA aminoacylation"/>
    <property type="evidence" value="ECO:0007669"/>
    <property type="project" value="UniProtKB-UniRule"/>
</dbReference>